<keyword evidence="1" id="KW-0472">Membrane</keyword>
<dbReference type="AlphaFoldDB" id="A0A1B2EW83"/>
<feature type="transmembrane region" description="Helical" evidence="1">
    <location>
        <begin position="72"/>
        <end position="91"/>
    </location>
</feature>
<dbReference type="KEGG" id="moc:BB934_38960"/>
<keyword evidence="1" id="KW-0812">Transmembrane</keyword>
<reference evidence="2" key="1">
    <citation type="submission" date="2016-07" db="EMBL/GenBank/DDBJ databases">
        <title>Microvirga ossetica sp. nov. a new species of rhizobia isolated from root nodules of the legume species Vicia alpestris Steven originated from North Ossetia region in the Caucasus.</title>
        <authorList>
            <person name="Safronova V.I."/>
            <person name="Kuznetsova I.G."/>
            <person name="Sazanova A.L."/>
            <person name="Belimov A."/>
            <person name="Andronov E."/>
            <person name="Osledkin Y.S."/>
            <person name="Onishchuk O.P."/>
            <person name="Kurchak O.N."/>
            <person name="Shaposhnikov A.I."/>
            <person name="Willems A."/>
            <person name="Tikhonovich I.A."/>
        </authorList>
    </citation>
    <scope>NUCLEOTIDE SEQUENCE [LARGE SCALE GENOMIC DNA]</scope>
    <source>
        <strain evidence="2">V5/3M</strain>
        <plasmid evidence="2">unnamed2</plasmid>
    </source>
</reference>
<name>A0A1B2EW83_9HYPH</name>
<keyword evidence="1" id="KW-1133">Transmembrane helix</keyword>
<organism evidence="2">
    <name type="scientific">Microvirga ossetica</name>
    <dbReference type="NCBI Taxonomy" id="1882682"/>
    <lineage>
        <taxon>Bacteria</taxon>
        <taxon>Pseudomonadati</taxon>
        <taxon>Pseudomonadota</taxon>
        <taxon>Alphaproteobacteria</taxon>
        <taxon>Hyphomicrobiales</taxon>
        <taxon>Methylobacteriaceae</taxon>
        <taxon>Microvirga</taxon>
    </lineage>
</organism>
<protein>
    <submittedName>
        <fullName evidence="2">Uncharacterized protein</fullName>
    </submittedName>
</protein>
<accession>A0A1B2EW83</accession>
<geneLocation type="plasmid" evidence="2">
    <name>unnamed2</name>
</geneLocation>
<sequence length="98" mass="10439">MPGKALVERKLSHLAARRFLNLAIGDTCMSHLTALIGFIFLAVSSAWAQTSAPAPGATPGSPPAGVTGGGIMDYWWVILLVVIIAAAVWYFSRGRNRE</sequence>
<gene>
    <name evidence="2" type="ORF">BB934_38960</name>
</gene>
<dbReference type="EMBL" id="CP016619">
    <property type="protein sequence ID" value="ANY84219.1"/>
    <property type="molecule type" value="Genomic_DNA"/>
</dbReference>
<proteinExistence type="predicted"/>
<evidence type="ECO:0000313" key="2">
    <source>
        <dbReference type="EMBL" id="ANY84219.1"/>
    </source>
</evidence>
<evidence type="ECO:0000256" key="1">
    <source>
        <dbReference type="SAM" id="Phobius"/>
    </source>
</evidence>
<keyword evidence="2" id="KW-0614">Plasmid</keyword>